<dbReference type="RefSeq" id="WP_190484333.1">
    <property type="nucleotide sequence ID" value="NZ_JACJTM010000022.1"/>
</dbReference>
<dbReference type="EMBL" id="JACJTM010000022">
    <property type="protein sequence ID" value="MBD2685833.1"/>
    <property type="molecule type" value="Genomic_DNA"/>
</dbReference>
<dbReference type="GeneID" id="78218561"/>
<keyword evidence="2" id="KW-1185">Reference proteome</keyword>
<name>A0ABR8IUQ6_APHFL</name>
<accession>A0ABR8IUQ6</accession>
<protein>
    <submittedName>
        <fullName evidence="1">Uncharacterized protein</fullName>
    </submittedName>
</protein>
<evidence type="ECO:0000313" key="2">
    <source>
        <dbReference type="Proteomes" id="UP000660270"/>
    </source>
</evidence>
<evidence type="ECO:0000313" key="1">
    <source>
        <dbReference type="EMBL" id="MBD2685833.1"/>
    </source>
</evidence>
<dbReference type="Proteomes" id="UP000660270">
    <property type="component" value="Unassembled WGS sequence"/>
</dbReference>
<organism evidence="1 2">
    <name type="scientific">Aphanizomenon flos-aquae FACHB-1249</name>
    <dbReference type="NCBI Taxonomy" id="2692889"/>
    <lineage>
        <taxon>Bacteria</taxon>
        <taxon>Bacillati</taxon>
        <taxon>Cyanobacteriota</taxon>
        <taxon>Cyanophyceae</taxon>
        <taxon>Nostocales</taxon>
        <taxon>Aphanizomenonaceae</taxon>
        <taxon>Aphanizomenon</taxon>
    </lineage>
</organism>
<gene>
    <name evidence="1" type="ORF">H6G43_11510</name>
</gene>
<sequence length="54" mass="6081">MAIWEVGGMRSLFGKLRGCDRCLGSWRDAIAIWEVEGMRSLFGKLRGCDRYLGG</sequence>
<reference evidence="1 2" key="1">
    <citation type="journal article" date="2020" name="ISME J.">
        <title>Comparative genomics reveals insights into cyanobacterial evolution and habitat adaptation.</title>
        <authorList>
            <person name="Chen M.Y."/>
            <person name="Teng W.K."/>
            <person name="Zhao L."/>
            <person name="Hu C.X."/>
            <person name="Zhou Y.K."/>
            <person name="Han B.P."/>
            <person name="Song L.R."/>
            <person name="Shu W.S."/>
        </authorList>
    </citation>
    <scope>NUCLEOTIDE SEQUENCE [LARGE SCALE GENOMIC DNA]</scope>
    <source>
        <strain evidence="1 2">FACHB-1249</strain>
    </source>
</reference>
<proteinExistence type="predicted"/>
<comment type="caution">
    <text evidence="1">The sequence shown here is derived from an EMBL/GenBank/DDBJ whole genome shotgun (WGS) entry which is preliminary data.</text>
</comment>